<dbReference type="OrthoDB" id="1928604at2759"/>
<dbReference type="SMART" id="SM00353">
    <property type="entry name" value="HLH"/>
    <property type="match status" value="1"/>
</dbReference>
<evidence type="ECO:0000313" key="8">
    <source>
        <dbReference type="Proteomes" id="UP000327013"/>
    </source>
</evidence>
<organism evidence="7 8">
    <name type="scientific">Carpinus fangiana</name>
    <dbReference type="NCBI Taxonomy" id="176857"/>
    <lineage>
        <taxon>Eukaryota</taxon>
        <taxon>Viridiplantae</taxon>
        <taxon>Streptophyta</taxon>
        <taxon>Embryophyta</taxon>
        <taxon>Tracheophyta</taxon>
        <taxon>Spermatophyta</taxon>
        <taxon>Magnoliopsida</taxon>
        <taxon>eudicotyledons</taxon>
        <taxon>Gunneridae</taxon>
        <taxon>Pentapetalae</taxon>
        <taxon>rosids</taxon>
        <taxon>fabids</taxon>
        <taxon>Fagales</taxon>
        <taxon>Betulaceae</taxon>
        <taxon>Carpinus</taxon>
    </lineage>
</organism>
<reference evidence="7 8" key="1">
    <citation type="submission" date="2019-06" db="EMBL/GenBank/DDBJ databases">
        <title>A chromosomal-level reference genome of Carpinus fangiana (Coryloideae, Betulaceae).</title>
        <authorList>
            <person name="Yang X."/>
            <person name="Wang Z."/>
            <person name="Zhang L."/>
            <person name="Hao G."/>
            <person name="Liu J."/>
            <person name="Yang Y."/>
        </authorList>
    </citation>
    <scope>NUCLEOTIDE SEQUENCE [LARGE SCALE GENOMIC DNA]</scope>
    <source>
        <strain evidence="7">Cfa_2016G</strain>
        <tissue evidence="7">Leaf</tissue>
    </source>
</reference>
<protein>
    <recommendedName>
        <fullName evidence="6">BHLH domain-containing protein</fullName>
    </recommendedName>
</protein>
<dbReference type="PROSITE" id="PS50888">
    <property type="entry name" value="BHLH"/>
    <property type="match status" value="1"/>
</dbReference>
<evidence type="ECO:0000256" key="2">
    <source>
        <dbReference type="ARBA" id="ARBA00023015"/>
    </source>
</evidence>
<feature type="compositionally biased region" description="Basic and acidic residues" evidence="5">
    <location>
        <begin position="140"/>
        <end position="159"/>
    </location>
</feature>
<keyword evidence="8" id="KW-1185">Reference proteome</keyword>
<feature type="domain" description="BHLH" evidence="6">
    <location>
        <begin position="174"/>
        <end position="224"/>
    </location>
</feature>
<keyword evidence="4" id="KW-0539">Nucleus</keyword>
<dbReference type="GO" id="GO:0005634">
    <property type="term" value="C:nucleus"/>
    <property type="evidence" value="ECO:0007669"/>
    <property type="project" value="UniProtKB-SubCell"/>
</dbReference>
<feature type="region of interest" description="Disordered" evidence="5">
    <location>
        <begin position="64"/>
        <end position="165"/>
    </location>
</feature>
<dbReference type="InterPro" id="IPR011598">
    <property type="entry name" value="bHLH_dom"/>
</dbReference>
<dbReference type="InterPro" id="IPR024097">
    <property type="entry name" value="bHLH_ZIP_TF"/>
</dbReference>
<proteinExistence type="predicted"/>
<dbReference type="EMBL" id="CM017328">
    <property type="protein sequence ID" value="KAE8123801.1"/>
    <property type="molecule type" value="Genomic_DNA"/>
</dbReference>
<dbReference type="InterPro" id="IPR036638">
    <property type="entry name" value="HLH_DNA-bd_sf"/>
</dbReference>
<keyword evidence="3" id="KW-0804">Transcription</keyword>
<evidence type="ECO:0000313" key="7">
    <source>
        <dbReference type="EMBL" id="KAE8123801.1"/>
    </source>
</evidence>
<dbReference type="GO" id="GO:0003700">
    <property type="term" value="F:DNA-binding transcription factor activity"/>
    <property type="evidence" value="ECO:0007669"/>
    <property type="project" value="TreeGrafter"/>
</dbReference>
<accession>A0A5N6RR12</accession>
<evidence type="ECO:0000259" key="6">
    <source>
        <dbReference type="PROSITE" id="PS50888"/>
    </source>
</evidence>
<dbReference type="Gene3D" id="4.10.280.10">
    <property type="entry name" value="Helix-loop-helix DNA-binding domain"/>
    <property type="match status" value="1"/>
</dbReference>
<dbReference type="CDD" id="cd18919">
    <property type="entry name" value="bHLH_AtBPE_like"/>
    <property type="match status" value="1"/>
</dbReference>
<evidence type="ECO:0000256" key="5">
    <source>
        <dbReference type="SAM" id="MobiDB-lite"/>
    </source>
</evidence>
<name>A0A5N6RR12_9ROSI</name>
<evidence type="ECO:0000256" key="4">
    <source>
        <dbReference type="ARBA" id="ARBA00023242"/>
    </source>
</evidence>
<keyword evidence="2" id="KW-0805">Transcription regulation</keyword>
<dbReference type="SUPFAM" id="SSF47459">
    <property type="entry name" value="HLH, helix-loop-helix DNA-binding domain"/>
    <property type="match status" value="1"/>
</dbReference>
<dbReference type="PANTHER" id="PTHR12565">
    <property type="entry name" value="STEROL REGULATORY ELEMENT-BINDING PROTEIN"/>
    <property type="match status" value="1"/>
</dbReference>
<sequence length="345" mass="38634">MAAFSYQHHPFPIESIFLPNTPPIKMSSFMEENINTSSFSQFYPLEPTQEIPVDVRIHERSCLDHGSKVSDNKPSLAKKQSTESSAVVDKLDSGEQVTEKVTSTEKKRKNRNGVSMTYAQSKDPTEGKNKKQKKCNGALKEGEEKKPKTEKKDQKKFPEEPPTGYIHVRARRGQATDSHSLAERVRREKISQRLKILQRLVPGCEKVAGKALMLDEIINYVQSLQNQVEFLSMKLASVNPMFYDFGMDLDELIMARPESLTSMASALPSLAQCGPSQPTAFADTTTPTAFTTANNYPILNNSTASILLQNGLSQDNASVFCDHVEDQRQKFLNPSGFNNDLCFFQ</sequence>
<comment type="subcellular location">
    <subcellularLocation>
        <location evidence="1">Nucleus</location>
    </subcellularLocation>
</comment>
<dbReference type="Pfam" id="PF00010">
    <property type="entry name" value="HLH"/>
    <property type="match status" value="1"/>
</dbReference>
<gene>
    <name evidence="7" type="ORF">FH972_018726</name>
</gene>
<dbReference type="PANTHER" id="PTHR12565:SF431">
    <property type="entry name" value="TRANSCRIPTION FACTOR BHLH137"/>
    <property type="match status" value="1"/>
</dbReference>
<evidence type="ECO:0000256" key="1">
    <source>
        <dbReference type="ARBA" id="ARBA00004123"/>
    </source>
</evidence>
<feature type="compositionally biased region" description="Polar residues" evidence="5">
    <location>
        <begin position="112"/>
        <end position="122"/>
    </location>
</feature>
<dbReference type="FunFam" id="4.10.280.10:FF:000002">
    <property type="entry name" value="Basic helix-loop-helix transcription factor"/>
    <property type="match status" value="1"/>
</dbReference>
<evidence type="ECO:0000256" key="3">
    <source>
        <dbReference type="ARBA" id="ARBA00023163"/>
    </source>
</evidence>
<dbReference type="AlphaFoldDB" id="A0A5N6RR12"/>
<dbReference type="Proteomes" id="UP000327013">
    <property type="component" value="Chromosome 8"/>
</dbReference>
<dbReference type="GO" id="GO:0046983">
    <property type="term" value="F:protein dimerization activity"/>
    <property type="evidence" value="ECO:0007669"/>
    <property type="project" value="InterPro"/>
</dbReference>